<dbReference type="WBParaSite" id="ES5_v2.g26008.t1">
    <property type="protein sequence ID" value="ES5_v2.g26008.t1"/>
    <property type="gene ID" value="ES5_v2.g26008"/>
</dbReference>
<dbReference type="Proteomes" id="UP000887579">
    <property type="component" value="Unplaced"/>
</dbReference>
<evidence type="ECO:0000313" key="2">
    <source>
        <dbReference type="WBParaSite" id="ES5_v2.g26008.t1"/>
    </source>
</evidence>
<name>A0AC34G9G9_9BILA</name>
<protein>
    <submittedName>
        <fullName evidence="2">MULE transposase domain-containing protein</fullName>
    </submittedName>
</protein>
<organism evidence="1 2">
    <name type="scientific">Panagrolaimus sp. ES5</name>
    <dbReference type="NCBI Taxonomy" id="591445"/>
    <lineage>
        <taxon>Eukaryota</taxon>
        <taxon>Metazoa</taxon>
        <taxon>Ecdysozoa</taxon>
        <taxon>Nematoda</taxon>
        <taxon>Chromadorea</taxon>
        <taxon>Rhabditida</taxon>
        <taxon>Tylenchina</taxon>
        <taxon>Panagrolaimomorpha</taxon>
        <taxon>Panagrolaimoidea</taxon>
        <taxon>Panagrolaimidae</taxon>
        <taxon>Panagrolaimus</taxon>
    </lineage>
</organism>
<accession>A0AC34G9G9</accession>
<proteinExistence type="predicted"/>
<evidence type="ECO:0000313" key="1">
    <source>
        <dbReference type="Proteomes" id="UP000887579"/>
    </source>
</evidence>
<reference evidence="2" key="1">
    <citation type="submission" date="2022-11" db="UniProtKB">
        <authorList>
            <consortium name="WormBaseParasite"/>
        </authorList>
    </citation>
    <scope>IDENTIFICATION</scope>
</reference>
<sequence>MRRDRRDYSARCKLSQEQPLKFLSAIIDGMSKTQLRLPKLYDHRSKKVEDNDRMYCNLNLVLVHRKDTIYSTKSIGMFSPGACYDNTTNSMLSQLLFGLTTCSVIPPTVFIQVDNFAANKSYVFFATFGYLLKRQSAIKEFYISFMMPGHTHCDVDAKFGNFSTYLKTTECGSPTEMMDAFVEALHGEAYMQQTIYNFKEVLHPYCLNYHAVKSFYDFHIFLNEDGIPMVENARHQLSETLLCGGRQDANSFITKIFKKMPASDIKFRIVPPKLENLEKLPKVIPKWEKVITAEAKSELLSLKTTIESYKGTPFTSLMATIESKSVTCILREQQALLNSQSSTPPPRSATTSKNLAETEEMMVQPVQRKNQVPTKSRVKRPTNAEPEETDSSTTRRNLKRKAQ</sequence>